<name>A0ABS5UX21_9BIFI</name>
<sequence>MFCRYCGQPNQPEAKFCAHCGKAILQQPAAPTIPMPPMPADTAGTSTPRMAPPLATPVNQKRSRALLYIILAAAMVVVLIIGGGIVRNITSSIGIGSQSSGIDPVPAGNSSENVSVYGLSVKKAKFYDAYDVGRGAVIDGPPTDGTVFTFTIDNKNSTSKEVIISMKYQYQYTDNYGEKRNATDEIESNDLMSSYSTSGKVYFAAPNTKQTITAYYPAPSDASAINDNAASDSSIDITSATITNITVASSTPVLATDQIETTLKPGKDGHSVWVEGTITNNTKDKWRSATLYYEMTWDGYPVIRAYTDLQYLAPGAKKDIDDGVILTKEDPTLTLRPTYLHYQIDDEQIDDE</sequence>
<dbReference type="InterPro" id="IPR026870">
    <property type="entry name" value="Zinc_ribbon_dom"/>
</dbReference>
<evidence type="ECO:0000313" key="4">
    <source>
        <dbReference type="Proteomes" id="UP000711736"/>
    </source>
</evidence>
<keyword evidence="1" id="KW-0812">Transmembrane</keyword>
<dbReference type="Pfam" id="PF13240">
    <property type="entry name" value="Zn_Ribbon_1"/>
    <property type="match status" value="1"/>
</dbReference>
<proteinExistence type="predicted"/>
<dbReference type="Proteomes" id="UP000711736">
    <property type="component" value="Unassembled WGS sequence"/>
</dbReference>
<keyword evidence="4" id="KW-1185">Reference proteome</keyword>
<protein>
    <submittedName>
        <fullName evidence="3">Zinc ribbon domain-containing protein</fullName>
    </submittedName>
</protein>
<keyword evidence="1" id="KW-0472">Membrane</keyword>
<accession>A0ABS5UX21</accession>
<comment type="caution">
    <text evidence="3">The sequence shown here is derived from an EMBL/GenBank/DDBJ whole genome shotgun (WGS) entry which is preliminary data.</text>
</comment>
<dbReference type="RefSeq" id="WP_214376811.1">
    <property type="nucleotide sequence ID" value="NZ_JAFEJU010000006.1"/>
</dbReference>
<dbReference type="EMBL" id="JAFEJU010000006">
    <property type="protein sequence ID" value="MBT1175615.1"/>
    <property type="molecule type" value="Genomic_DNA"/>
</dbReference>
<organism evidence="3 4">
    <name type="scientific">Bifidobacterium colobi</name>
    <dbReference type="NCBI Taxonomy" id="2809026"/>
    <lineage>
        <taxon>Bacteria</taxon>
        <taxon>Bacillati</taxon>
        <taxon>Actinomycetota</taxon>
        <taxon>Actinomycetes</taxon>
        <taxon>Bifidobacteriales</taxon>
        <taxon>Bifidobacteriaceae</taxon>
        <taxon>Bifidobacterium</taxon>
    </lineage>
</organism>
<gene>
    <name evidence="3" type="ORF">JS530_08925</name>
</gene>
<evidence type="ECO:0000313" key="3">
    <source>
        <dbReference type="EMBL" id="MBT1175615.1"/>
    </source>
</evidence>
<feature type="transmembrane region" description="Helical" evidence="1">
    <location>
        <begin position="65"/>
        <end position="86"/>
    </location>
</feature>
<reference evidence="3 4" key="1">
    <citation type="journal article" date="2021" name="Environ. Microbiol.">
        <title>Genetic insights into the dark matter of the mammalian gut microbiota through targeted genome reconstruction.</title>
        <authorList>
            <person name="Lugli G.A."/>
            <person name="Alessandri G."/>
            <person name="Milani C."/>
            <person name="Viappiani A."/>
            <person name="Fontana F."/>
            <person name="Tarracchini C."/>
            <person name="Mancabelli L."/>
            <person name="Argentini C."/>
            <person name="Ruiz L."/>
            <person name="Margolles A."/>
            <person name="van Sinderen D."/>
            <person name="Turroni F."/>
            <person name="Ventura M."/>
        </authorList>
    </citation>
    <scope>NUCLEOTIDE SEQUENCE [LARGE SCALE GENOMIC DNA]</scope>
    <source>
        <strain evidence="3 4">LC6</strain>
    </source>
</reference>
<evidence type="ECO:0000259" key="2">
    <source>
        <dbReference type="Pfam" id="PF13240"/>
    </source>
</evidence>
<feature type="domain" description="Zinc-ribbon" evidence="2">
    <location>
        <begin position="2"/>
        <end position="23"/>
    </location>
</feature>
<evidence type="ECO:0000256" key="1">
    <source>
        <dbReference type="SAM" id="Phobius"/>
    </source>
</evidence>
<keyword evidence="1" id="KW-1133">Transmembrane helix</keyword>